<dbReference type="Proteomes" id="UP000199400">
    <property type="component" value="Unassembled WGS sequence"/>
</dbReference>
<accession>A0A1I2HYH7</accession>
<dbReference type="AlphaFoldDB" id="A0A1I2HYH7"/>
<evidence type="ECO:0000313" key="1">
    <source>
        <dbReference type="EMBL" id="SFF35099.1"/>
    </source>
</evidence>
<protein>
    <submittedName>
        <fullName evidence="1">Uncharacterized protein</fullName>
    </submittedName>
</protein>
<organism evidence="1 2">
    <name type="scientific">Nannocystis exedens</name>
    <dbReference type="NCBI Taxonomy" id="54"/>
    <lineage>
        <taxon>Bacteria</taxon>
        <taxon>Pseudomonadati</taxon>
        <taxon>Myxococcota</taxon>
        <taxon>Polyangia</taxon>
        <taxon>Nannocystales</taxon>
        <taxon>Nannocystaceae</taxon>
        <taxon>Nannocystis</taxon>
    </lineage>
</organism>
<proteinExistence type="predicted"/>
<sequence>MTVALFHEAGPEAVERAGALIRGPRRRLAELGAALASSS</sequence>
<dbReference type="EMBL" id="FOMX01000051">
    <property type="protein sequence ID" value="SFF35099.1"/>
    <property type="molecule type" value="Genomic_DNA"/>
</dbReference>
<gene>
    <name evidence="1" type="ORF">SAMN02745121_08318</name>
</gene>
<reference evidence="2" key="1">
    <citation type="submission" date="2016-10" db="EMBL/GenBank/DDBJ databases">
        <authorList>
            <person name="Varghese N."/>
            <person name="Submissions S."/>
        </authorList>
    </citation>
    <scope>NUCLEOTIDE SEQUENCE [LARGE SCALE GENOMIC DNA]</scope>
    <source>
        <strain evidence="2">ATCC 25963</strain>
    </source>
</reference>
<name>A0A1I2HYH7_9BACT</name>
<evidence type="ECO:0000313" key="2">
    <source>
        <dbReference type="Proteomes" id="UP000199400"/>
    </source>
</evidence>
<keyword evidence="2" id="KW-1185">Reference proteome</keyword>